<evidence type="ECO:0000256" key="1">
    <source>
        <dbReference type="SAM" id="SignalP"/>
    </source>
</evidence>
<keyword evidence="1" id="KW-0732">Signal</keyword>
<sequence>MNRLIAGACAACALALPHAASAQDYVQLSTGVDYSSGDYGADEDTTMLAVPVGVKLKTGDLSLRVSVPWVTVDGPSGVIPGDGGVRGGGRGGGGGDPVETVSRSGLGDIVAAATYSFALSDATYFDLTGKAKLPTASVEKSLGTGTTDFTLQGEVLQVFGDVSAALRAGRRFNGESDDFALDDVWLGGASLFYVNGPTTWGLDYDWRDGSLPTAPNRSEVTGSATHKLSDAIRLQGYAYTGLSDGSPDLGAGAQVLYRFGSN</sequence>
<name>A0ABX8ZQD0_9SPHN</name>
<protein>
    <submittedName>
        <fullName evidence="2">Transporter</fullName>
    </submittedName>
</protein>
<keyword evidence="3" id="KW-1185">Reference proteome</keyword>
<gene>
    <name evidence="2" type="ORF">K3148_00625</name>
</gene>
<feature type="chain" id="PRO_5045973727" evidence="1">
    <location>
        <begin position="23"/>
        <end position="262"/>
    </location>
</feature>
<evidence type="ECO:0000313" key="3">
    <source>
        <dbReference type="Proteomes" id="UP000824281"/>
    </source>
</evidence>
<dbReference type="Proteomes" id="UP000824281">
    <property type="component" value="Chromosome"/>
</dbReference>
<dbReference type="RefSeq" id="WP_221425430.1">
    <property type="nucleotide sequence ID" value="NZ_CP081295.1"/>
</dbReference>
<organism evidence="2 3">
    <name type="scientific">Qipengyuania aurantiaca</name>
    <dbReference type="NCBI Taxonomy" id="2867233"/>
    <lineage>
        <taxon>Bacteria</taxon>
        <taxon>Pseudomonadati</taxon>
        <taxon>Pseudomonadota</taxon>
        <taxon>Alphaproteobacteria</taxon>
        <taxon>Sphingomonadales</taxon>
        <taxon>Erythrobacteraceae</taxon>
        <taxon>Qipengyuania</taxon>
    </lineage>
</organism>
<proteinExistence type="predicted"/>
<evidence type="ECO:0000313" key="2">
    <source>
        <dbReference type="EMBL" id="QZD89954.1"/>
    </source>
</evidence>
<dbReference type="EMBL" id="CP081295">
    <property type="protein sequence ID" value="QZD89954.1"/>
    <property type="molecule type" value="Genomic_DNA"/>
</dbReference>
<reference evidence="2 3" key="1">
    <citation type="submission" date="2021-08" db="EMBL/GenBank/DDBJ databases">
        <title>Comparative Genomics Analysis of the Genus Qipengyuania Reveals Extensive Genetic Diversity and Metabolic Versatility, Including the Description of Fifteen Novel Species.</title>
        <authorList>
            <person name="Liu Y."/>
        </authorList>
    </citation>
    <scope>NUCLEOTIDE SEQUENCE [LARGE SCALE GENOMIC DNA]</scope>
    <source>
        <strain evidence="2 3">1NDH13</strain>
    </source>
</reference>
<accession>A0ABX8ZQD0</accession>
<feature type="signal peptide" evidence="1">
    <location>
        <begin position="1"/>
        <end position="22"/>
    </location>
</feature>